<evidence type="ECO:0000259" key="3">
    <source>
        <dbReference type="Pfam" id="PF01408"/>
    </source>
</evidence>
<comment type="similarity">
    <text evidence="1">Belongs to the Gfo/Idh/MocA family.</text>
</comment>
<evidence type="ECO:0000256" key="2">
    <source>
        <dbReference type="ARBA" id="ARBA00023002"/>
    </source>
</evidence>
<keyword evidence="2" id="KW-0560">Oxidoreductase</keyword>
<evidence type="ECO:0000313" key="6">
    <source>
        <dbReference type="Proteomes" id="UP000287394"/>
    </source>
</evidence>
<dbReference type="GO" id="GO:0016491">
    <property type="term" value="F:oxidoreductase activity"/>
    <property type="evidence" value="ECO:0007669"/>
    <property type="project" value="UniProtKB-KW"/>
</dbReference>
<dbReference type="Gene3D" id="3.40.50.720">
    <property type="entry name" value="NAD(P)-binding Rossmann-like Domain"/>
    <property type="match status" value="1"/>
</dbReference>
<feature type="domain" description="Gfo/Idh/MocA-like oxidoreductase N-terminal" evidence="3">
    <location>
        <begin position="6"/>
        <end position="124"/>
    </location>
</feature>
<dbReference type="InterPro" id="IPR036291">
    <property type="entry name" value="NAD(P)-bd_dom_sf"/>
</dbReference>
<dbReference type="PANTHER" id="PTHR43708">
    <property type="entry name" value="CONSERVED EXPRESSED OXIDOREDUCTASE (EUROFUNG)"/>
    <property type="match status" value="1"/>
</dbReference>
<dbReference type="EMBL" id="AP025739">
    <property type="protein sequence ID" value="BDI33217.1"/>
    <property type="molecule type" value="Genomic_DNA"/>
</dbReference>
<dbReference type="InterPro" id="IPR055170">
    <property type="entry name" value="GFO_IDH_MocA-like_dom"/>
</dbReference>
<dbReference type="AlphaFoldDB" id="A0A402CNV6"/>
<sequence length="340" mass="36378">MPEAYRIGVLGAGAFASRRHLPALQSDPRARVVAACRRDPEALATFADHFHIPDRYTNWEAMLNDAALDGVLIATPHDQHYAQAKAALECGLHVLMEKPMALSGEEAKELADLAHLLGRSLVVAFNPPYWRHTNALRAGIAAGRVGDLESVDIRISVSAAAVFGKAPMPETMPGVVRPTLFRADPAANGGGNLMDGGGHLFSELLWVTGRAPLAVSALMDTTPDDMRAVLLVRLEGNLLATITAVADSAYQTRRIRSTYDGSQGTAIATGLPYQIVWRTEQGDETLPESNLPDIATPVSDWLDGFDTGHGPLGSPEHGVQVTRLLAAAYESARLGRVINV</sequence>
<protein>
    <submittedName>
        <fullName evidence="5">Oxidoreductase</fullName>
    </submittedName>
</protein>
<keyword evidence="6" id="KW-1185">Reference proteome</keyword>
<dbReference type="GO" id="GO:0000166">
    <property type="term" value="F:nucleotide binding"/>
    <property type="evidence" value="ECO:0007669"/>
    <property type="project" value="InterPro"/>
</dbReference>
<dbReference type="Pfam" id="PF22725">
    <property type="entry name" value="GFO_IDH_MocA_C3"/>
    <property type="match status" value="1"/>
</dbReference>
<dbReference type="KEGG" id="ccot:CCAX7_52680"/>
<dbReference type="Pfam" id="PF01408">
    <property type="entry name" value="GFO_IDH_MocA"/>
    <property type="match status" value="1"/>
</dbReference>
<dbReference type="RefSeq" id="WP_119319115.1">
    <property type="nucleotide sequence ID" value="NZ_AP025739.1"/>
</dbReference>
<dbReference type="SUPFAM" id="SSF51735">
    <property type="entry name" value="NAD(P)-binding Rossmann-fold domains"/>
    <property type="match status" value="1"/>
</dbReference>
<reference evidence="5 6" key="1">
    <citation type="journal article" date="2019" name="Int. J. Syst. Evol. Microbiol.">
        <title>Capsulimonas corticalis gen. nov., sp. nov., an aerobic capsulated bacterium, of a novel bacterial order, Capsulimonadales ord. nov., of the class Armatimonadia of the phylum Armatimonadetes.</title>
        <authorList>
            <person name="Li J."/>
            <person name="Kudo C."/>
            <person name="Tonouchi A."/>
        </authorList>
    </citation>
    <scope>NUCLEOTIDE SEQUENCE [LARGE SCALE GENOMIC DNA]</scope>
    <source>
        <strain evidence="5 6">AX-7</strain>
    </source>
</reference>
<gene>
    <name evidence="5" type="ORF">CCAX7_52680</name>
</gene>
<dbReference type="Gene3D" id="3.30.360.10">
    <property type="entry name" value="Dihydrodipicolinate Reductase, domain 2"/>
    <property type="match status" value="1"/>
</dbReference>
<organism evidence="5 6">
    <name type="scientific">Capsulimonas corticalis</name>
    <dbReference type="NCBI Taxonomy" id="2219043"/>
    <lineage>
        <taxon>Bacteria</taxon>
        <taxon>Bacillati</taxon>
        <taxon>Armatimonadota</taxon>
        <taxon>Armatimonadia</taxon>
        <taxon>Capsulimonadales</taxon>
        <taxon>Capsulimonadaceae</taxon>
        <taxon>Capsulimonas</taxon>
    </lineage>
</organism>
<evidence type="ECO:0000313" key="5">
    <source>
        <dbReference type="EMBL" id="BDI33217.1"/>
    </source>
</evidence>
<feature type="domain" description="GFO/IDH/MocA-like oxidoreductase" evidence="4">
    <location>
        <begin position="135"/>
        <end position="265"/>
    </location>
</feature>
<name>A0A402CNV6_9BACT</name>
<evidence type="ECO:0000259" key="4">
    <source>
        <dbReference type="Pfam" id="PF22725"/>
    </source>
</evidence>
<dbReference type="Proteomes" id="UP000287394">
    <property type="component" value="Chromosome"/>
</dbReference>
<accession>A0A402CNV6</accession>
<dbReference type="OrthoDB" id="7798185at2"/>
<dbReference type="InterPro" id="IPR051317">
    <property type="entry name" value="Gfo/Idh/MocA_oxidoreduct"/>
</dbReference>
<dbReference type="SUPFAM" id="SSF55347">
    <property type="entry name" value="Glyceraldehyde-3-phosphate dehydrogenase-like, C-terminal domain"/>
    <property type="match status" value="1"/>
</dbReference>
<proteinExistence type="inferred from homology"/>
<dbReference type="PANTHER" id="PTHR43708:SF5">
    <property type="entry name" value="CONSERVED EXPRESSED OXIDOREDUCTASE (EUROFUNG)-RELATED"/>
    <property type="match status" value="1"/>
</dbReference>
<dbReference type="InterPro" id="IPR000683">
    <property type="entry name" value="Gfo/Idh/MocA-like_OxRdtase_N"/>
</dbReference>
<evidence type="ECO:0000256" key="1">
    <source>
        <dbReference type="ARBA" id="ARBA00010928"/>
    </source>
</evidence>